<evidence type="ECO:0000259" key="8">
    <source>
        <dbReference type="Pfam" id="PF00933"/>
    </source>
</evidence>
<protein>
    <recommendedName>
        <fullName evidence="3">beta-N-acetylhexosaminidase</fullName>
        <ecNumber evidence="3">3.2.1.52</ecNumber>
    </recommendedName>
</protein>
<organism evidence="9 10">
    <name type="scientific">Nakamurella flavida</name>
    <dbReference type="NCBI Taxonomy" id="363630"/>
    <lineage>
        <taxon>Bacteria</taxon>
        <taxon>Bacillati</taxon>
        <taxon>Actinomycetota</taxon>
        <taxon>Actinomycetes</taxon>
        <taxon>Nakamurellales</taxon>
        <taxon>Nakamurellaceae</taxon>
        <taxon>Nakamurella</taxon>
    </lineage>
</organism>
<feature type="domain" description="Glycoside hydrolase family 3 N-terminal" evidence="8">
    <location>
        <begin position="144"/>
        <end position="456"/>
    </location>
</feature>
<dbReference type="Proteomes" id="UP000663801">
    <property type="component" value="Unassembled WGS sequence"/>
</dbReference>
<dbReference type="PANTHER" id="PTHR30480">
    <property type="entry name" value="BETA-HEXOSAMINIDASE-RELATED"/>
    <property type="match status" value="1"/>
</dbReference>
<reference evidence="9" key="1">
    <citation type="submission" date="2021-01" db="EMBL/GenBank/DDBJ databases">
        <title>KCTC 19127 draft genome.</title>
        <authorList>
            <person name="An D."/>
        </authorList>
    </citation>
    <scope>NUCLEOTIDE SEQUENCE</scope>
    <source>
        <strain evidence="9">KCTC 19127</strain>
    </source>
</reference>
<feature type="compositionally biased region" description="Low complexity" evidence="6">
    <location>
        <begin position="47"/>
        <end position="101"/>
    </location>
</feature>
<dbReference type="RefSeq" id="WP_205255048.1">
    <property type="nucleotide sequence ID" value="NZ_BAAAPV010000001.1"/>
</dbReference>
<keyword evidence="10" id="KW-1185">Reference proteome</keyword>
<keyword evidence="5" id="KW-0326">Glycosidase</keyword>
<dbReference type="InterPro" id="IPR050226">
    <property type="entry name" value="NagZ_Beta-hexosaminidase"/>
</dbReference>
<dbReference type="EC" id="3.2.1.52" evidence="3"/>
<evidence type="ECO:0000256" key="4">
    <source>
        <dbReference type="ARBA" id="ARBA00022801"/>
    </source>
</evidence>
<name>A0A938YH01_9ACTN</name>
<accession>A0A938YH01</accession>
<dbReference type="InterPro" id="IPR001764">
    <property type="entry name" value="Glyco_hydro_3_N"/>
</dbReference>
<comment type="caution">
    <text evidence="9">The sequence shown here is derived from an EMBL/GenBank/DDBJ whole genome shotgun (WGS) entry which is preliminary data.</text>
</comment>
<dbReference type="GO" id="GO:0004563">
    <property type="term" value="F:beta-N-acetylhexosaminidase activity"/>
    <property type="evidence" value="ECO:0007669"/>
    <property type="project" value="UniProtKB-EC"/>
</dbReference>
<dbReference type="SUPFAM" id="SSF51445">
    <property type="entry name" value="(Trans)glycosidases"/>
    <property type="match status" value="1"/>
</dbReference>
<dbReference type="InterPro" id="IPR017853">
    <property type="entry name" value="GH"/>
</dbReference>
<gene>
    <name evidence="9" type="ORF">JL107_00395</name>
</gene>
<dbReference type="AlphaFoldDB" id="A0A938YH01"/>
<keyword evidence="7" id="KW-0732">Signal</keyword>
<dbReference type="Gene3D" id="3.20.20.300">
    <property type="entry name" value="Glycoside hydrolase, family 3, N-terminal domain"/>
    <property type="match status" value="1"/>
</dbReference>
<keyword evidence="4" id="KW-0378">Hydrolase</keyword>
<feature type="chain" id="PRO_5039548794" description="beta-N-acetylhexosaminidase" evidence="7">
    <location>
        <begin position="26"/>
        <end position="488"/>
    </location>
</feature>
<feature type="region of interest" description="Disordered" evidence="6">
    <location>
        <begin position="28"/>
        <end position="107"/>
    </location>
</feature>
<dbReference type="PROSITE" id="PS51257">
    <property type="entry name" value="PROKAR_LIPOPROTEIN"/>
    <property type="match status" value="1"/>
</dbReference>
<dbReference type="GO" id="GO:0009254">
    <property type="term" value="P:peptidoglycan turnover"/>
    <property type="evidence" value="ECO:0007669"/>
    <property type="project" value="TreeGrafter"/>
</dbReference>
<evidence type="ECO:0000256" key="7">
    <source>
        <dbReference type="SAM" id="SignalP"/>
    </source>
</evidence>
<evidence type="ECO:0000313" key="10">
    <source>
        <dbReference type="Proteomes" id="UP000663801"/>
    </source>
</evidence>
<dbReference type="Pfam" id="PF00933">
    <property type="entry name" value="Glyco_hydro_3"/>
    <property type="match status" value="1"/>
</dbReference>
<dbReference type="EMBL" id="JAERWL010000001">
    <property type="protein sequence ID" value="MBM9474894.1"/>
    <property type="molecule type" value="Genomic_DNA"/>
</dbReference>
<dbReference type="InterPro" id="IPR036962">
    <property type="entry name" value="Glyco_hydro_3_N_sf"/>
</dbReference>
<evidence type="ECO:0000256" key="3">
    <source>
        <dbReference type="ARBA" id="ARBA00012663"/>
    </source>
</evidence>
<proteinExistence type="inferred from homology"/>
<sequence>MSRTRTLRRSGLILLSGGLLLTACSAPTASDAGGVVSTSSSPPPSSSPVTSPSSEVAGPTPTPAAPSTTAPSSPAATSDAAAPTSAPSPPGSSTAAPAADAPVPPGGPVTAADMAAAAALVDAMDVSRQAGAVIMASSADAVGTDLVSALGLGGVILMGSRGVVDGTDSGTPAQVAAVTAALQQQSPDLPVLIATDQEYGDVQRLVNGFTDFPGASELAAVSDTAEAAALTEQAAAAAGAEMRAVGITVDFAPDADIVPDRSSSAIGDRSFGADPERVAALVVAAVRGYQSAGVAATVKHFPGIGAIAADTHEELPTVTTSCTEWNDGAAVPFRQAVDAGVALVMTGHVLQPAIGVDRLPTSLSREALTDLLRGPGVGGCEPLSFTGIAVSDALEMAPVADAYSSAEAGWRALAAGQDLLLMPVDPVAAHGGIVTAVGDGSLDPARLREAAVRVTALRIAATRTPTPGLDVVGSAAHQAIADRARSAG</sequence>
<comment type="similarity">
    <text evidence="2">Belongs to the glycosyl hydrolase 3 family.</text>
</comment>
<evidence type="ECO:0000256" key="6">
    <source>
        <dbReference type="SAM" id="MobiDB-lite"/>
    </source>
</evidence>
<comment type="catalytic activity">
    <reaction evidence="1">
        <text>Hydrolysis of terminal non-reducing N-acetyl-D-hexosamine residues in N-acetyl-beta-D-hexosaminides.</text>
        <dbReference type="EC" id="3.2.1.52"/>
    </reaction>
</comment>
<evidence type="ECO:0000256" key="2">
    <source>
        <dbReference type="ARBA" id="ARBA00005336"/>
    </source>
</evidence>
<feature type="signal peptide" evidence="7">
    <location>
        <begin position="1"/>
        <end position="25"/>
    </location>
</feature>
<evidence type="ECO:0000256" key="1">
    <source>
        <dbReference type="ARBA" id="ARBA00001231"/>
    </source>
</evidence>
<dbReference type="PANTHER" id="PTHR30480:SF13">
    <property type="entry name" value="BETA-HEXOSAMINIDASE"/>
    <property type="match status" value="1"/>
</dbReference>
<evidence type="ECO:0000313" key="9">
    <source>
        <dbReference type="EMBL" id="MBM9474894.1"/>
    </source>
</evidence>
<dbReference type="GO" id="GO:0005975">
    <property type="term" value="P:carbohydrate metabolic process"/>
    <property type="evidence" value="ECO:0007669"/>
    <property type="project" value="InterPro"/>
</dbReference>
<evidence type="ECO:0000256" key="5">
    <source>
        <dbReference type="ARBA" id="ARBA00023295"/>
    </source>
</evidence>